<dbReference type="OrthoDB" id="4424311at2"/>
<gene>
    <name evidence="3" type="ORF">EV643_112226</name>
</gene>
<reference evidence="3 4" key="1">
    <citation type="submission" date="2019-03" db="EMBL/GenBank/DDBJ databases">
        <title>Genomic Encyclopedia of Type Strains, Phase III (KMG-III): the genomes of soil and plant-associated and newly described type strains.</title>
        <authorList>
            <person name="Whitman W."/>
        </authorList>
    </citation>
    <scope>NUCLEOTIDE SEQUENCE [LARGE SCALE GENOMIC DNA]</scope>
    <source>
        <strain evidence="3 4">VKM Ac-2527</strain>
    </source>
</reference>
<dbReference type="EMBL" id="SNWQ01000012">
    <property type="protein sequence ID" value="TDO45897.1"/>
    <property type="molecule type" value="Genomic_DNA"/>
</dbReference>
<feature type="compositionally biased region" description="Pro residues" evidence="1">
    <location>
        <begin position="480"/>
        <end position="499"/>
    </location>
</feature>
<keyword evidence="2" id="KW-0472">Membrane</keyword>
<feature type="compositionally biased region" description="Low complexity" evidence="1">
    <location>
        <begin position="543"/>
        <end position="574"/>
    </location>
</feature>
<keyword evidence="2" id="KW-0812">Transmembrane</keyword>
<feature type="region of interest" description="Disordered" evidence="1">
    <location>
        <begin position="231"/>
        <end position="286"/>
    </location>
</feature>
<feature type="transmembrane region" description="Helical" evidence="2">
    <location>
        <begin position="791"/>
        <end position="812"/>
    </location>
</feature>
<keyword evidence="2" id="KW-1133">Transmembrane helix</keyword>
<dbReference type="Proteomes" id="UP000295388">
    <property type="component" value="Unassembled WGS sequence"/>
</dbReference>
<dbReference type="NCBIfam" id="NF038134">
    <property type="entry name" value="choice_anch_M"/>
    <property type="match status" value="3"/>
</dbReference>
<dbReference type="RefSeq" id="WP_133802506.1">
    <property type="nucleotide sequence ID" value="NZ_SNWQ01000012.1"/>
</dbReference>
<evidence type="ECO:0000313" key="4">
    <source>
        <dbReference type="Proteomes" id="UP000295388"/>
    </source>
</evidence>
<dbReference type="NCBIfam" id="TIGR03773">
    <property type="entry name" value="anch_rpt_wall"/>
    <property type="match status" value="1"/>
</dbReference>
<feature type="region of interest" description="Disordered" evidence="1">
    <location>
        <begin position="476"/>
        <end position="574"/>
    </location>
</feature>
<feature type="compositionally biased region" description="Polar residues" evidence="1">
    <location>
        <begin position="521"/>
        <end position="536"/>
    </location>
</feature>
<sequence>MTATHVEFRRVLLPFAALLLLIPWAVSSYSEAAAPTPEVLRAVHTDALHTTYDGSALKLNTRIGNSGEYREADPAGLIFNLEDKGSAKVELPDAPAFAFLGAPGEFVWIAPESQDPELIWPGWDTETLPAGAFRDDVVELTLLGSQGPGNVEVFFNYDEFTGAVPRLFSSVDPGIRTLRQPLGRHVHANWAFTKLGTYKLTFEAAATTAAGVRVSSGPVVYTFVVGPYEPPTPPTTTPPTSPPTSPPTTPPTSPPTTPPTTSPTTPPTTQPTTPPSTPPSTPPPACVSAVLGVGHVDVAARTVNGRLRFQVKDGTGGAVVWRDPGTVAFHVRPSADERVPDSAAYRFLGAAGATVWQIPQTQAEDLLWAGWNTESVDYAALSGPVKWSLDKVQGPGKAAVYQFDQFGGPLVSFDSGKALPQAITLAEPTHAHGNWAFTKQGIYKLTFTYSATTKTGQRLRDTATLPVAVGATDLAALCPSGPPPTTPPVSTPPATPPTTQPTSTPSSPGQPTTVPTPTGDAPTNSATTQPIGTTPTLRPCVVTSTPSATSSTAAASSTPSPAATTSAPAGTTLSSGHADYAVRLEGGSLVSRIKDGTRAGSLVWRDPLRVVVRLTDAAKTTAPGGAFGFLGAAGSPLWQIPQTQKDGVVWLGWNTEELSAAQVSGGVDWKLEKVDGPGRLAIFEFDSFGQPKVLFDSGDGLPDTYRIPLGTHAHGNWSFTKPGTYKVRFTHTATLTTGQQSTDTATLTFEVGSTSPSGGGAPAAAPLAGDIAAAAPAAGGCRLATTGGSAGLGWVAGGVLLVILGTVLLVVVRRRAVARPAGVQSSDQESGGAA</sequence>
<dbReference type="AlphaFoldDB" id="A0A4R6K9N8"/>
<feature type="compositionally biased region" description="Low complexity" evidence="1">
    <location>
        <begin position="500"/>
        <end position="518"/>
    </location>
</feature>
<dbReference type="InterPro" id="IPR022395">
    <property type="entry name" value="CHP03773_ABC_transptr-like"/>
</dbReference>
<evidence type="ECO:0000313" key="3">
    <source>
        <dbReference type="EMBL" id="TDO45897.1"/>
    </source>
</evidence>
<keyword evidence="4" id="KW-1185">Reference proteome</keyword>
<comment type="caution">
    <text evidence="3">The sequence shown here is derived from an EMBL/GenBank/DDBJ whole genome shotgun (WGS) entry which is preliminary data.</text>
</comment>
<organism evidence="3 4">
    <name type="scientific">Kribbella caucasensis</name>
    <dbReference type="NCBI Taxonomy" id="2512215"/>
    <lineage>
        <taxon>Bacteria</taxon>
        <taxon>Bacillati</taxon>
        <taxon>Actinomycetota</taxon>
        <taxon>Actinomycetes</taxon>
        <taxon>Propionibacteriales</taxon>
        <taxon>Kribbellaceae</taxon>
        <taxon>Kribbella</taxon>
    </lineage>
</organism>
<accession>A0A4R6K9N8</accession>
<name>A0A4R6K9N8_9ACTN</name>
<dbReference type="PRINTS" id="PR01217">
    <property type="entry name" value="PRICHEXTENSN"/>
</dbReference>
<feature type="compositionally biased region" description="Pro residues" evidence="1">
    <location>
        <begin position="231"/>
        <end position="285"/>
    </location>
</feature>
<evidence type="ECO:0000256" key="2">
    <source>
        <dbReference type="SAM" id="Phobius"/>
    </source>
</evidence>
<proteinExistence type="predicted"/>
<evidence type="ECO:0000256" key="1">
    <source>
        <dbReference type="SAM" id="MobiDB-lite"/>
    </source>
</evidence>
<dbReference type="NCBIfam" id="TIGR03769">
    <property type="entry name" value="P_ac_wall_RPT"/>
    <property type="match status" value="3"/>
</dbReference>
<protein>
    <submittedName>
        <fullName evidence="3">Putative ABC transporter-associated repeat protein</fullName>
    </submittedName>
</protein>
<dbReference type="InterPro" id="IPR022435">
    <property type="entry name" value="Surface-anchored_actinobac"/>
</dbReference>